<evidence type="ECO:0008006" key="4">
    <source>
        <dbReference type="Google" id="ProtNLM"/>
    </source>
</evidence>
<keyword evidence="1" id="KW-0732">Signal</keyword>
<accession>A0A6A5XA66</accession>
<protein>
    <recommendedName>
        <fullName evidence="4">Ubiquitin 3 binding protein But2 C-terminal domain-containing protein</fullName>
    </recommendedName>
</protein>
<gene>
    <name evidence="2" type="ORF">BU24DRAFT_473835</name>
</gene>
<dbReference type="EMBL" id="ML978078">
    <property type="protein sequence ID" value="KAF2009657.1"/>
    <property type="molecule type" value="Genomic_DNA"/>
</dbReference>
<evidence type="ECO:0000313" key="2">
    <source>
        <dbReference type="EMBL" id="KAF2009657.1"/>
    </source>
</evidence>
<dbReference type="RefSeq" id="XP_033377996.1">
    <property type="nucleotide sequence ID" value="XM_033532815.1"/>
</dbReference>
<dbReference type="OrthoDB" id="5356630at2759"/>
<organism evidence="2 3">
    <name type="scientific">Aaosphaeria arxii CBS 175.79</name>
    <dbReference type="NCBI Taxonomy" id="1450172"/>
    <lineage>
        <taxon>Eukaryota</taxon>
        <taxon>Fungi</taxon>
        <taxon>Dikarya</taxon>
        <taxon>Ascomycota</taxon>
        <taxon>Pezizomycotina</taxon>
        <taxon>Dothideomycetes</taxon>
        <taxon>Pleosporomycetidae</taxon>
        <taxon>Pleosporales</taxon>
        <taxon>Pleosporales incertae sedis</taxon>
        <taxon>Aaosphaeria</taxon>
    </lineage>
</organism>
<dbReference type="AlphaFoldDB" id="A0A6A5XA66"/>
<dbReference type="Proteomes" id="UP000799778">
    <property type="component" value="Unassembled WGS sequence"/>
</dbReference>
<sequence length="202" mass="20600">MRFSSVAAASLLSLASAAPAAVDKRWQTPAPANTLTPSTLATYYGKDGSIVAPVTIGHASQYQGASGATTTLVTFNLNNAAYTPPAGAQCTLKFFLDLTDGAAHIGKPGDQIDVFSSLQPAPAAGSPGWGGPGNQRNIGLGRLQPVIGGLATTVQNNGIESFPCPKIGDSNVKGGLVGFEVVPVNTASVDWSNIASGLYLQW</sequence>
<evidence type="ECO:0000256" key="1">
    <source>
        <dbReference type="SAM" id="SignalP"/>
    </source>
</evidence>
<dbReference type="GeneID" id="54290212"/>
<reference evidence="2" key="1">
    <citation type="journal article" date="2020" name="Stud. Mycol.">
        <title>101 Dothideomycetes genomes: a test case for predicting lifestyles and emergence of pathogens.</title>
        <authorList>
            <person name="Haridas S."/>
            <person name="Albert R."/>
            <person name="Binder M."/>
            <person name="Bloem J."/>
            <person name="Labutti K."/>
            <person name="Salamov A."/>
            <person name="Andreopoulos B."/>
            <person name="Baker S."/>
            <person name="Barry K."/>
            <person name="Bills G."/>
            <person name="Bluhm B."/>
            <person name="Cannon C."/>
            <person name="Castanera R."/>
            <person name="Culley D."/>
            <person name="Daum C."/>
            <person name="Ezra D."/>
            <person name="Gonzalez J."/>
            <person name="Henrissat B."/>
            <person name="Kuo A."/>
            <person name="Liang C."/>
            <person name="Lipzen A."/>
            <person name="Lutzoni F."/>
            <person name="Magnuson J."/>
            <person name="Mondo S."/>
            <person name="Nolan M."/>
            <person name="Ohm R."/>
            <person name="Pangilinan J."/>
            <person name="Park H.-J."/>
            <person name="Ramirez L."/>
            <person name="Alfaro M."/>
            <person name="Sun H."/>
            <person name="Tritt A."/>
            <person name="Yoshinaga Y."/>
            <person name="Zwiers L.-H."/>
            <person name="Turgeon B."/>
            <person name="Goodwin S."/>
            <person name="Spatafora J."/>
            <person name="Crous P."/>
            <person name="Grigoriev I."/>
        </authorList>
    </citation>
    <scope>NUCLEOTIDE SEQUENCE</scope>
    <source>
        <strain evidence="2">CBS 175.79</strain>
    </source>
</reference>
<evidence type="ECO:0000313" key="3">
    <source>
        <dbReference type="Proteomes" id="UP000799778"/>
    </source>
</evidence>
<proteinExistence type="predicted"/>
<feature type="signal peptide" evidence="1">
    <location>
        <begin position="1"/>
        <end position="17"/>
    </location>
</feature>
<keyword evidence="3" id="KW-1185">Reference proteome</keyword>
<feature type="chain" id="PRO_5025527952" description="Ubiquitin 3 binding protein But2 C-terminal domain-containing protein" evidence="1">
    <location>
        <begin position="18"/>
        <end position="202"/>
    </location>
</feature>
<name>A0A6A5XA66_9PLEO</name>